<dbReference type="SUPFAM" id="SSF52540">
    <property type="entry name" value="P-loop containing nucleoside triphosphate hydrolases"/>
    <property type="match status" value="1"/>
</dbReference>
<evidence type="ECO:0000256" key="8">
    <source>
        <dbReference type="ARBA" id="ARBA00048988"/>
    </source>
</evidence>
<accession>B6XC22</accession>
<dbReference type="InterPro" id="IPR000212">
    <property type="entry name" value="DNA_helicase_UvrD/REP"/>
</dbReference>
<dbReference type="PANTHER" id="PTHR11070:SF63">
    <property type="entry name" value="DNA HELICASE IV"/>
    <property type="match status" value="1"/>
</dbReference>
<comment type="catalytic activity">
    <reaction evidence="8">
        <text>ATP + H2O = ADP + phosphate + H(+)</text>
        <dbReference type="Rhea" id="RHEA:13065"/>
        <dbReference type="ChEBI" id="CHEBI:15377"/>
        <dbReference type="ChEBI" id="CHEBI:15378"/>
        <dbReference type="ChEBI" id="CHEBI:30616"/>
        <dbReference type="ChEBI" id="CHEBI:43474"/>
        <dbReference type="ChEBI" id="CHEBI:456216"/>
        <dbReference type="EC" id="5.6.2.4"/>
    </reaction>
</comment>
<keyword evidence="5" id="KW-0413">Isomerase</keyword>
<dbReference type="InterPro" id="IPR022161">
    <property type="entry name" value="Helicase_IV_N"/>
</dbReference>
<name>B6XC22_9GAMM</name>
<evidence type="ECO:0000313" key="11">
    <source>
        <dbReference type="EMBL" id="EEB47174.1"/>
    </source>
</evidence>
<dbReference type="PANTHER" id="PTHR11070">
    <property type="entry name" value="UVRD / RECB / PCRA DNA HELICASE FAMILY MEMBER"/>
    <property type="match status" value="1"/>
</dbReference>
<dbReference type="GO" id="GO:0005524">
    <property type="term" value="F:ATP binding"/>
    <property type="evidence" value="ECO:0007669"/>
    <property type="project" value="UniProtKB-UniRule"/>
</dbReference>
<gene>
    <name evidence="11" type="ORF">PROVALCAL_00883</name>
</gene>
<evidence type="ECO:0000256" key="6">
    <source>
        <dbReference type="ARBA" id="ARBA00034617"/>
    </source>
</evidence>
<dbReference type="EMBL" id="ABXW01000014">
    <property type="protein sequence ID" value="EEB47174.1"/>
    <property type="molecule type" value="Genomic_DNA"/>
</dbReference>
<protein>
    <recommendedName>
        <fullName evidence="7">DNA 3'-5' helicase</fullName>
        <ecNumber evidence="7">5.6.2.4</ecNumber>
    </recommendedName>
</protein>
<comment type="catalytic activity">
    <reaction evidence="6">
        <text>Couples ATP hydrolysis with the unwinding of duplex DNA by translocating in the 3'-5' direction.</text>
        <dbReference type="EC" id="5.6.2.4"/>
    </reaction>
</comment>
<sequence>MIYTGAERMELKSTQIGQRLAQHPYNRVRLLNAGIEVSGENHQYLIPFNELIDIRCKRGIVWGELEFEILEEQVVRLHGTEWKQTQRFYHFLNEKWQQWSVEMSEVSAQVLTSLAQSILQQTQQDAWLSLRSLHAIKEKITQQFSSLPLPLARIPLFENCATQYQLCCQWLHDSEQCRNLNNQNWCQSVLSRYHDFFQNIESSPLNYSQSLSVINGEDNVLVLAGAGSGKTSVLVARAGWLLLRELAKPEQILLLAFGRKAAAEMNERIQSRLQQQEIEAKTFHALALQIIREGSNKSPVISELESNAEKRQSLLLTEWREQCSSKKAQAKGWREWLSDELLWDIPDGEYWNDEKISRKVVIRLERWLSLIRSHGGSQKEMVENTPEEIRDRFQKRIRLMAPLLKVWKNALKDEGAIDFSGLIHQAVNIIEKGRFISPWKHILVDEFQDISPLRARLLQALRQQNKQTCLFAVGDDWQAIYRFSGAELGLTTAFKTHFGDGDLCALDTTYRFNERIGDIANRFVLQNPSQLDKPLNSLIKGNKKSVVLLYEDALERLLDKMSGYVLEDENILILARYHYLKPEILNKAATRWPKLNIQFMTMHASKGQQADHVIICGLNGGKEGFPAPARESIIEDALLPQPEQFEHAEERRLFYVALTRAKQQVWLLYNPDNPSEFVGELRQMGVPRQKKP</sequence>
<dbReference type="InterPro" id="IPR014016">
    <property type="entry name" value="UvrD-like_ATP-bd"/>
</dbReference>
<dbReference type="GO" id="GO:0043138">
    <property type="term" value="F:3'-5' DNA helicase activity"/>
    <property type="evidence" value="ECO:0007669"/>
    <property type="project" value="UniProtKB-EC"/>
</dbReference>
<evidence type="ECO:0000256" key="9">
    <source>
        <dbReference type="PROSITE-ProRule" id="PRU00560"/>
    </source>
</evidence>
<dbReference type="Pfam" id="PF00580">
    <property type="entry name" value="UvrD-helicase"/>
    <property type="match status" value="1"/>
</dbReference>
<dbReference type="InterPro" id="IPR027417">
    <property type="entry name" value="P-loop_NTPase"/>
</dbReference>
<keyword evidence="4 9" id="KW-0067">ATP-binding</keyword>
<dbReference type="InterPro" id="IPR014017">
    <property type="entry name" value="DNA_helicase_UvrD-like_C"/>
</dbReference>
<dbReference type="GO" id="GO:0000725">
    <property type="term" value="P:recombinational repair"/>
    <property type="evidence" value="ECO:0007669"/>
    <property type="project" value="TreeGrafter"/>
</dbReference>
<feature type="domain" description="UvrD-like helicase ATP-binding" evidence="10">
    <location>
        <begin position="203"/>
        <end position="513"/>
    </location>
</feature>
<reference evidence="11 12" key="1">
    <citation type="submission" date="2008-10" db="EMBL/GenBank/DDBJ databases">
        <title>Draft genome sequence of Providencia alcalifaciens (DSM 30120).</title>
        <authorList>
            <person name="Sudarsanam P."/>
            <person name="Ley R."/>
            <person name="Guruge J."/>
            <person name="Turnbaugh P.J."/>
            <person name="Mahowald M."/>
            <person name="Liep D."/>
            <person name="Gordon J."/>
        </authorList>
    </citation>
    <scope>NUCLEOTIDE SEQUENCE [LARGE SCALE GENOMIC DNA]</scope>
    <source>
        <strain evidence="11 12">DSM 30120</strain>
    </source>
</reference>
<feature type="binding site" evidence="9">
    <location>
        <begin position="224"/>
        <end position="231"/>
    </location>
    <ligand>
        <name>ATP</name>
        <dbReference type="ChEBI" id="CHEBI:30616"/>
    </ligand>
</feature>
<dbReference type="Proteomes" id="UP000003729">
    <property type="component" value="Unassembled WGS sequence"/>
</dbReference>
<dbReference type="AlphaFoldDB" id="B6XC22"/>
<evidence type="ECO:0000313" key="12">
    <source>
        <dbReference type="Proteomes" id="UP000003729"/>
    </source>
</evidence>
<dbReference type="PROSITE" id="PS51198">
    <property type="entry name" value="UVRD_HELICASE_ATP_BIND"/>
    <property type="match status" value="1"/>
</dbReference>
<proteinExistence type="predicted"/>
<dbReference type="Gene3D" id="3.40.50.300">
    <property type="entry name" value="P-loop containing nucleotide triphosphate hydrolases"/>
    <property type="match status" value="3"/>
</dbReference>
<evidence type="ECO:0000256" key="3">
    <source>
        <dbReference type="ARBA" id="ARBA00022806"/>
    </source>
</evidence>
<evidence type="ECO:0000256" key="4">
    <source>
        <dbReference type="ARBA" id="ARBA00022840"/>
    </source>
</evidence>
<keyword evidence="2 9" id="KW-0378">Hydrolase</keyword>
<evidence type="ECO:0000256" key="7">
    <source>
        <dbReference type="ARBA" id="ARBA00034808"/>
    </source>
</evidence>
<dbReference type="GO" id="GO:0005829">
    <property type="term" value="C:cytosol"/>
    <property type="evidence" value="ECO:0007669"/>
    <property type="project" value="TreeGrafter"/>
</dbReference>
<evidence type="ECO:0000256" key="2">
    <source>
        <dbReference type="ARBA" id="ARBA00022801"/>
    </source>
</evidence>
<comment type="caution">
    <text evidence="11">The sequence shown here is derived from an EMBL/GenBank/DDBJ whole genome shotgun (WGS) entry which is preliminary data.</text>
</comment>
<keyword evidence="3 9" id="KW-0347">Helicase</keyword>
<dbReference type="CDD" id="cd17932">
    <property type="entry name" value="DEXQc_UvrD"/>
    <property type="match status" value="1"/>
</dbReference>
<organism evidence="11 12">
    <name type="scientific">Providencia alcalifaciens DSM 30120</name>
    <dbReference type="NCBI Taxonomy" id="520999"/>
    <lineage>
        <taxon>Bacteria</taxon>
        <taxon>Pseudomonadati</taxon>
        <taxon>Pseudomonadota</taxon>
        <taxon>Gammaproteobacteria</taxon>
        <taxon>Enterobacterales</taxon>
        <taxon>Morganellaceae</taxon>
        <taxon>Providencia</taxon>
    </lineage>
</organism>
<dbReference type="eggNOG" id="COG0210">
    <property type="taxonomic scope" value="Bacteria"/>
</dbReference>
<dbReference type="CDD" id="cd18807">
    <property type="entry name" value="SF1_C_UvrD"/>
    <property type="match status" value="1"/>
</dbReference>
<dbReference type="Pfam" id="PF13361">
    <property type="entry name" value="UvrD_C"/>
    <property type="match status" value="1"/>
</dbReference>
<keyword evidence="1 9" id="KW-0547">Nucleotide-binding</keyword>
<dbReference type="Pfam" id="PF12462">
    <property type="entry name" value="Helicase_IV_N"/>
    <property type="match status" value="1"/>
</dbReference>
<dbReference type="GO" id="GO:0016887">
    <property type="term" value="F:ATP hydrolysis activity"/>
    <property type="evidence" value="ECO:0007669"/>
    <property type="project" value="RHEA"/>
</dbReference>
<evidence type="ECO:0000256" key="5">
    <source>
        <dbReference type="ARBA" id="ARBA00023235"/>
    </source>
</evidence>
<dbReference type="FunFam" id="3.40.50.300:FF:000975">
    <property type="entry name" value="DNA helicase"/>
    <property type="match status" value="1"/>
</dbReference>
<evidence type="ECO:0000256" key="1">
    <source>
        <dbReference type="ARBA" id="ARBA00022741"/>
    </source>
</evidence>
<dbReference type="NCBIfam" id="NF008276">
    <property type="entry name" value="PRK11054.1"/>
    <property type="match status" value="1"/>
</dbReference>
<dbReference type="EC" id="5.6.2.4" evidence="7"/>
<dbReference type="GO" id="GO:0003677">
    <property type="term" value="F:DNA binding"/>
    <property type="evidence" value="ECO:0007669"/>
    <property type="project" value="InterPro"/>
</dbReference>
<evidence type="ECO:0000259" key="10">
    <source>
        <dbReference type="PROSITE" id="PS51198"/>
    </source>
</evidence>
<reference evidence="11 12" key="2">
    <citation type="submission" date="2008-10" db="EMBL/GenBank/DDBJ databases">
        <authorList>
            <person name="Fulton L."/>
            <person name="Clifton S."/>
            <person name="Fulton B."/>
            <person name="Xu J."/>
            <person name="Minx P."/>
            <person name="Pepin K.H."/>
            <person name="Johnson M."/>
            <person name="Bhonagiri V."/>
            <person name="Nash W.E."/>
            <person name="Mardis E.R."/>
            <person name="Wilson R.K."/>
        </authorList>
    </citation>
    <scope>NUCLEOTIDE SEQUENCE [LARGE SCALE GENOMIC DNA]</scope>
    <source>
        <strain evidence="11 12">DSM 30120</strain>
    </source>
</reference>